<dbReference type="PANTHER" id="PTHR10993">
    <property type="entry name" value="OCTANOYLTRANSFERASE"/>
    <property type="match status" value="1"/>
</dbReference>
<feature type="binding site" evidence="7">
    <location>
        <begin position="87"/>
        <end position="94"/>
    </location>
    <ligand>
        <name>substrate</name>
    </ligand>
</feature>
<dbReference type="EC" id="2.3.1.181" evidence="5"/>
<evidence type="ECO:0000256" key="1">
    <source>
        <dbReference type="ARBA" id="ARBA00004821"/>
    </source>
</evidence>
<keyword evidence="11" id="KW-1185">Reference proteome</keyword>
<evidence type="ECO:0000256" key="8">
    <source>
        <dbReference type="PIRSR" id="PIRSR016262-3"/>
    </source>
</evidence>
<comment type="function">
    <text evidence="5">Catalyzes the transfer of endogenously produced octanoic acid from octanoyl-acyl-carrier-protein onto the lipoyl domains of lipoate-dependent enzymes. Lipoyl-ACP can also act as a substrate although octanoyl-ACP is likely to be the physiological substrate.</text>
</comment>
<comment type="similarity">
    <text evidence="2 5">Belongs to the LipB family.</text>
</comment>
<dbReference type="EMBL" id="MU005972">
    <property type="protein sequence ID" value="KAF2861444.1"/>
    <property type="molecule type" value="Genomic_DNA"/>
</dbReference>
<comment type="pathway">
    <text evidence="1 5">Protein modification; protein lipoylation via endogenous pathway; protein N(6)-(lipoyl)lysine from octanoyl-[acyl-carrier-protein]: step 1/2.</text>
</comment>
<dbReference type="Gene3D" id="3.30.930.10">
    <property type="entry name" value="Bira Bifunctional Protein, Domain 2"/>
    <property type="match status" value="1"/>
</dbReference>
<dbReference type="PIRSF" id="PIRSF016262">
    <property type="entry name" value="LPLase"/>
    <property type="match status" value="1"/>
</dbReference>
<dbReference type="Proteomes" id="UP000799421">
    <property type="component" value="Unassembled WGS sequence"/>
</dbReference>
<feature type="active site" description="Acyl-thioester intermediate" evidence="6">
    <location>
        <position position="191"/>
    </location>
</feature>
<evidence type="ECO:0000259" key="9">
    <source>
        <dbReference type="PROSITE" id="PS51733"/>
    </source>
</evidence>
<dbReference type="AlphaFoldDB" id="A0A6A7C1U4"/>
<gene>
    <name evidence="10" type="ORF">K470DRAFT_256830</name>
</gene>
<evidence type="ECO:0000313" key="10">
    <source>
        <dbReference type="EMBL" id="KAF2861444.1"/>
    </source>
</evidence>
<dbReference type="Pfam" id="PF21948">
    <property type="entry name" value="LplA-B_cat"/>
    <property type="match status" value="1"/>
</dbReference>
<evidence type="ECO:0000256" key="7">
    <source>
        <dbReference type="PIRSR" id="PIRSR016262-2"/>
    </source>
</evidence>
<dbReference type="CDD" id="cd16444">
    <property type="entry name" value="LipB"/>
    <property type="match status" value="1"/>
</dbReference>
<dbReference type="InterPro" id="IPR020605">
    <property type="entry name" value="Octanoyltransferase_CS"/>
</dbReference>
<keyword evidence="4 5" id="KW-0012">Acyltransferase</keyword>
<reference evidence="10" key="1">
    <citation type="journal article" date="2020" name="Stud. Mycol.">
        <title>101 Dothideomycetes genomes: a test case for predicting lifestyles and emergence of pathogens.</title>
        <authorList>
            <person name="Haridas S."/>
            <person name="Albert R."/>
            <person name="Binder M."/>
            <person name="Bloem J."/>
            <person name="Labutti K."/>
            <person name="Salamov A."/>
            <person name="Andreopoulos B."/>
            <person name="Baker S."/>
            <person name="Barry K."/>
            <person name="Bills G."/>
            <person name="Bluhm B."/>
            <person name="Cannon C."/>
            <person name="Castanera R."/>
            <person name="Culley D."/>
            <person name="Daum C."/>
            <person name="Ezra D."/>
            <person name="Gonzalez J."/>
            <person name="Henrissat B."/>
            <person name="Kuo A."/>
            <person name="Liang C."/>
            <person name="Lipzen A."/>
            <person name="Lutzoni F."/>
            <person name="Magnuson J."/>
            <person name="Mondo S."/>
            <person name="Nolan M."/>
            <person name="Ohm R."/>
            <person name="Pangilinan J."/>
            <person name="Park H.-J."/>
            <person name="Ramirez L."/>
            <person name="Alfaro M."/>
            <person name="Sun H."/>
            <person name="Tritt A."/>
            <person name="Yoshinaga Y."/>
            <person name="Zwiers L.-H."/>
            <person name="Turgeon B."/>
            <person name="Goodwin S."/>
            <person name="Spatafora J."/>
            <person name="Crous P."/>
            <person name="Grigoriev I."/>
        </authorList>
    </citation>
    <scope>NUCLEOTIDE SEQUENCE</scope>
    <source>
        <strain evidence="10">CBS 480.64</strain>
    </source>
</reference>
<dbReference type="PANTHER" id="PTHR10993:SF7">
    <property type="entry name" value="LIPOYLTRANSFERASE 2, MITOCHONDRIAL-RELATED"/>
    <property type="match status" value="1"/>
</dbReference>
<dbReference type="NCBIfam" id="TIGR00214">
    <property type="entry name" value="lipB"/>
    <property type="match status" value="1"/>
</dbReference>
<dbReference type="PROSITE" id="PS51733">
    <property type="entry name" value="BPL_LPL_CATALYTIC"/>
    <property type="match status" value="1"/>
</dbReference>
<dbReference type="PROSITE" id="PS01313">
    <property type="entry name" value="LIPB"/>
    <property type="match status" value="1"/>
</dbReference>
<evidence type="ECO:0000256" key="6">
    <source>
        <dbReference type="PIRSR" id="PIRSR016262-1"/>
    </source>
</evidence>
<dbReference type="OrthoDB" id="19908at2759"/>
<feature type="binding site" evidence="7">
    <location>
        <begin position="173"/>
        <end position="175"/>
    </location>
    <ligand>
        <name>substrate</name>
    </ligand>
</feature>
<dbReference type="GO" id="GO:0033819">
    <property type="term" value="F:lipoyl(octanoyl) transferase activity"/>
    <property type="evidence" value="ECO:0007669"/>
    <property type="project" value="UniProtKB-EC"/>
</dbReference>
<dbReference type="GO" id="GO:0009249">
    <property type="term" value="P:protein lipoylation"/>
    <property type="evidence" value="ECO:0007669"/>
    <property type="project" value="InterPro"/>
</dbReference>
<dbReference type="InterPro" id="IPR004143">
    <property type="entry name" value="BPL_LPL_catalytic"/>
</dbReference>
<sequence>MLRHAHLGLTSYAHANELQQRLVGAMLAHKADPLHSPPVPPTVLTAEFHPVYTCGRREIGTVSAKQQAYLTSASYGGEQAEFYEAARGGQTTFHGPGQLVAYPILDLRRLRLASRDYVRMLEETAMETCARHRNIQPTRLPNHPGVWIRCEGSETKKICALGLHLRRHISSHGIGLNVSTDLRWFSRIQACGLDGRLTTSLVAEGITNTRPLDEGIALVERLASRLAGVHDVEDVNETELFAY</sequence>
<protein>
    <recommendedName>
        <fullName evidence="5">Octanoyltransferase</fullName>
        <ecNumber evidence="5">2.3.1.181</ecNumber>
    </recommendedName>
</protein>
<evidence type="ECO:0000256" key="5">
    <source>
        <dbReference type="PIRNR" id="PIRNR016262"/>
    </source>
</evidence>
<evidence type="ECO:0000313" key="11">
    <source>
        <dbReference type="Proteomes" id="UP000799421"/>
    </source>
</evidence>
<organism evidence="10 11">
    <name type="scientific">Piedraia hortae CBS 480.64</name>
    <dbReference type="NCBI Taxonomy" id="1314780"/>
    <lineage>
        <taxon>Eukaryota</taxon>
        <taxon>Fungi</taxon>
        <taxon>Dikarya</taxon>
        <taxon>Ascomycota</taxon>
        <taxon>Pezizomycotina</taxon>
        <taxon>Dothideomycetes</taxon>
        <taxon>Dothideomycetidae</taxon>
        <taxon>Capnodiales</taxon>
        <taxon>Piedraiaceae</taxon>
        <taxon>Piedraia</taxon>
    </lineage>
</organism>
<name>A0A6A7C1U4_9PEZI</name>
<dbReference type="UniPathway" id="UPA00538">
    <property type="reaction ID" value="UER00592"/>
</dbReference>
<comment type="catalytic activity">
    <reaction evidence="5">
        <text>octanoyl-[ACP] + L-lysyl-[protein] = N(6)-octanoyl-L-lysyl-[protein] + holo-[ACP] + H(+)</text>
        <dbReference type="Rhea" id="RHEA:17665"/>
        <dbReference type="Rhea" id="RHEA-COMP:9636"/>
        <dbReference type="Rhea" id="RHEA-COMP:9685"/>
        <dbReference type="Rhea" id="RHEA-COMP:9752"/>
        <dbReference type="Rhea" id="RHEA-COMP:9928"/>
        <dbReference type="ChEBI" id="CHEBI:15378"/>
        <dbReference type="ChEBI" id="CHEBI:29969"/>
        <dbReference type="ChEBI" id="CHEBI:64479"/>
        <dbReference type="ChEBI" id="CHEBI:78463"/>
        <dbReference type="ChEBI" id="CHEBI:78809"/>
        <dbReference type="EC" id="2.3.1.181"/>
    </reaction>
</comment>
<feature type="domain" description="BPL/LPL catalytic" evidence="9">
    <location>
        <begin position="37"/>
        <end position="237"/>
    </location>
</feature>
<keyword evidence="3 5" id="KW-0808">Transferase</keyword>
<feature type="binding site" evidence="7">
    <location>
        <begin position="160"/>
        <end position="162"/>
    </location>
    <ligand>
        <name>substrate</name>
    </ligand>
</feature>
<dbReference type="InterPro" id="IPR000544">
    <property type="entry name" value="Octanoyltransferase"/>
</dbReference>
<evidence type="ECO:0000256" key="4">
    <source>
        <dbReference type="ARBA" id="ARBA00023315"/>
    </source>
</evidence>
<dbReference type="SUPFAM" id="SSF55681">
    <property type="entry name" value="Class II aaRS and biotin synthetases"/>
    <property type="match status" value="1"/>
</dbReference>
<dbReference type="InterPro" id="IPR045864">
    <property type="entry name" value="aa-tRNA-synth_II/BPL/LPL"/>
</dbReference>
<feature type="site" description="Lowers pKa of active site Cys" evidence="8">
    <location>
        <position position="157"/>
    </location>
</feature>
<proteinExistence type="inferred from homology"/>
<accession>A0A6A7C1U4</accession>
<evidence type="ECO:0000256" key="2">
    <source>
        <dbReference type="ARBA" id="ARBA00007907"/>
    </source>
</evidence>
<evidence type="ECO:0000256" key="3">
    <source>
        <dbReference type="ARBA" id="ARBA00022679"/>
    </source>
</evidence>